<keyword evidence="2" id="KW-0732">Signal</keyword>
<name>A0A1V8M4T0_9GAMM</name>
<feature type="chain" id="PRO_5010726064" description="DUF4398 domain-containing protein" evidence="2">
    <location>
        <begin position="27"/>
        <end position="119"/>
    </location>
</feature>
<dbReference type="RefSeq" id="WP_080521192.1">
    <property type="nucleotide sequence ID" value="NZ_LPUF01000001.1"/>
</dbReference>
<evidence type="ECO:0000313" key="3">
    <source>
        <dbReference type="EMBL" id="OQK16561.1"/>
    </source>
</evidence>
<reference evidence="3 4" key="1">
    <citation type="submission" date="2015-12" db="EMBL/GenBank/DDBJ databases">
        <authorList>
            <person name="Shamseldin A."/>
            <person name="Moawad H."/>
            <person name="Abd El-Rahim W.M."/>
            <person name="Sadowsky M.J."/>
        </authorList>
    </citation>
    <scope>NUCLEOTIDE SEQUENCE [LARGE SCALE GENOMIC DNA]</scope>
    <source>
        <strain evidence="3 4">WF1</strain>
    </source>
</reference>
<accession>A0A1V8M4T0</accession>
<dbReference type="STRING" id="1420851.AU255_01245"/>
<feature type="coiled-coil region" evidence="1">
    <location>
        <begin position="79"/>
        <end position="106"/>
    </location>
</feature>
<comment type="caution">
    <text evidence="3">The sequence shown here is derived from an EMBL/GenBank/DDBJ whole genome shotgun (WGS) entry which is preliminary data.</text>
</comment>
<dbReference type="AlphaFoldDB" id="A0A1V8M4T0"/>
<sequence length="119" mass="12836">MKFFKYIALSLFLAISTAGVSSVAFASVFSDIDNVSTKIAAAEHALKSGATNDDVINLIKEANDLTKVVMLPDSLVSKRQRANAHLKKARQALQKDNRAAAEAHLEKAASDYAKLKGFL</sequence>
<evidence type="ECO:0000313" key="4">
    <source>
        <dbReference type="Proteomes" id="UP000191980"/>
    </source>
</evidence>
<keyword evidence="1" id="KW-0175">Coiled coil</keyword>
<dbReference type="EMBL" id="LPUF01000001">
    <property type="protein sequence ID" value="OQK16561.1"/>
    <property type="molecule type" value="Genomic_DNA"/>
</dbReference>
<proteinExistence type="predicted"/>
<protein>
    <recommendedName>
        <fullName evidence="5">DUF4398 domain-containing protein</fullName>
    </recommendedName>
</protein>
<gene>
    <name evidence="3" type="ORF">AU255_01245</name>
</gene>
<feature type="signal peptide" evidence="2">
    <location>
        <begin position="1"/>
        <end position="26"/>
    </location>
</feature>
<keyword evidence="4" id="KW-1185">Reference proteome</keyword>
<dbReference type="Proteomes" id="UP000191980">
    <property type="component" value="Unassembled WGS sequence"/>
</dbReference>
<organism evidence="3 4">
    <name type="scientific">Methyloprofundus sedimenti</name>
    <dbReference type="NCBI Taxonomy" id="1420851"/>
    <lineage>
        <taxon>Bacteria</taxon>
        <taxon>Pseudomonadati</taxon>
        <taxon>Pseudomonadota</taxon>
        <taxon>Gammaproteobacteria</taxon>
        <taxon>Methylococcales</taxon>
        <taxon>Methylococcaceae</taxon>
        <taxon>Methyloprofundus</taxon>
    </lineage>
</organism>
<evidence type="ECO:0000256" key="1">
    <source>
        <dbReference type="SAM" id="Coils"/>
    </source>
</evidence>
<evidence type="ECO:0008006" key="5">
    <source>
        <dbReference type="Google" id="ProtNLM"/>
    </source>
</evidence>
<evidence type="ECO:0000256" key="2">
    <source>
        <dbReference type="SAM" id="SignalP"/>
    </source>
</evidence>